<feature type="domain" description="Fe-containing alcohol dehydrogenase-like C-terminal" evidence="3">
    <location>
        <begin position="228"/>
        <end position="324"/>
    </location>
</feature>
<proteinExistence type="predicted"/>
<keyword evidence="5" id="KW-1185">Reference proteome</keyword>
<evidence type="ECO:0000313" key="5">
    <source>
        <dbReference type="Proteomes" id="UP001215280"/>
    </source>
</evidence>
<dbReference type="Gene3D" id="1.20.1090.10">
    <property type="entry name" value="Dehydroquinate synthase-like - alpha domain"/>
    <property type="match status" value="1"/>
</dbReference>
<protein>
    <submittedName>
        <fullName evidence="4">Fe-containing alcohol dehydrogenase</fullName>
    </submittedName>
</protein>
<comment type="caution">
    <text evidence="4">The sequence shown here is derived from an EMBL/GenBank/DDBJ whole genome shotgun (WGS) entry which is preliminary data.</text>
</comment>
<dbReference type="PANTHER" id="PTHR11496">
    <property type="entry name" value="ALCOHOL DEHYDROGENASE"/>
    <property type="match status" value="1"/>
</dbReference>
<keyword evidence="1" id="KW-0560">Oxidoreductase</keyword>
<name>A0AAD7NKF0_9AGAR</name>
<accession>A0AAD7NKF0</accession>
<dbReference type="Pfam" id="PF00465">
    <property type="entry name" value="Fe-ADH"/>
    <property type="match status" value="1"/>
</dbReference>
<reference evidence="4" key="1">
    <citation type="submission" date="2023-03" db="EMBL/GenBank/DDBJ databases">
        <title>Massive genome expansion in bonnet fungi (Mycena s.s.) driven by repeated elements and novel gene families across ecological guilds.</title>
        <authorList>
            <consortium name="Lawrence Berkeley National Laboratory"/>
            <person name="Harder C.B."/>
            <person name="Miyauchi S."/>
            <person name="Viragh M."/>
            <person name="Kuo A."/>
            <person name="Thoen E."/>
            <person name="Andreopoulos B."/>
            <person name="Lu D."/>
            <person name="Skrede I."/>
            <person name="Drula E."/>
            <person name="Henrissat B."/>
            <person name="Morin E."/>
            <person name="Kohler A."/>
            <person name="Barry K."/>
            <person name="LaButti K."/>
            <person name="Morin E."/>
            <person name="Salamov A."/>
            <person name="Lipzen A."/>
            <person name="Mereny Z."/>
            <person name="Hegedus B."/>
            <person name="Baldrian P."/>
            <person name="Stursova M."/>
            <person name="Weitz H."/>
            <person name="Taylor A."/>
            <person name="Grigoriev I.V."/>
            <person name="Nagy L.G."/>
            <person name="Martin F."/>
            <person name="Kauserud H."/>
        </authorList>
    </citation>
    <scope>NUCLEOTIDE SEQUENCE</scope>
    <source>
        <strain evidence="4">CBHHK188m</strain>
    </source>
</reference>
<gene>
    <name evidence="4" type="ORF">DFH07DRAFT_867294</name>
</gene>
<dbReference type="Gene3D" id="3.40.50.1970">
    <property type="match status" value="1"/>
</dbReference>
<sequence length="337" mass="36299">MDEYTCLVLITRGTTIFLLAEAIEVRISLEDIFHLSSTGITKHPLGSVYNNCYISYGLRLGDACAKHAEDTFHAKRILIISLGTVARSSTGLKDLQEALGNKVVGVTSGLRPNTYFGDDCRKLDVDLIVTLGGGSLSDASKLVALVIPVICVATTLSGGEFTSPAGATDDRDNIKYQFITDTPAIRLVILDAEFVTAFTPIDARRTRRPRWMLKRLLCQMASINAISAIARVYTPPGGPHAIGHMLGPLGVGHGETSGILLAAVCKYNARHRANLDRQVAMRNLAEREGLKEGVADLGDILTVLVQALDMPTKLADVGVSRENLLDPFAATNPMVEK</sequence>
<dbReference type="InterPro" id="IPR056798">
    <property type="entry name" value="ADH_Fe_C"/>
</dbReference>
<dbReference type="GO" id="GO:0046872">
    <property type="term" value="F:metal ion binding"/>
    <property type="evidence" value="ECO:0007669"/>
    <property type="project" value="InterPro"/>
</dbReference>
<evidence type="ECO:0000259" key="3">
    <source>
        <dbReference type="Pfam" id="PF25137"/>
    </source>
</evidence>
<evidence type="ECO:0000313" key="4">
    <source>
        <dbReference type="EMBL" id="KAJ7764125.1"/>
    </source>
</evidence>
<dbReference type="Proteomes" id="UP001215280">
    <property type="component" value="Unassembled WGS sequence"/>
</dbReference>
<dbReference type="GO" id="GO:0005739">
    <property type="term" value="C:mitochondrion"/>
    <property type="evidence" value="ECO:0007669"/>
    <property type="project" value="TreeGrafter"/>
</dbReference>
<dbReference type="InterPro" id="IPR001670">
    <property type="entry name" value="ADH_Fe/GldA"/>
</dbReference>
<dbReference type="InterPro" id="IPR039697">
    <property type="entry name" value="Alcohol_dehydrogenase_Fe"/>
</dbReference>
<dbReference type="AlphaFoldDB" id="A0AAD7NKF0"/>
<dbReference type="Pfam" id="PF25137">
    <property type="entry name" value="ADH_Fe_C"/>
    <property type="match status" value="1"/>
</dbReference>
<evidence type="ECO:0000259" key="2">
    <source>
        <dbReference type="Pfam" id="PF00465"/>
    </source>
</evidence>
<dbReference type="SUPFAM" id="SSF56796">
    <property type="entry name" value="Dehydroquinate synthase-like"/>
    <property type="match status" value="1"/>
</dbReference>
<evidence type="ECO:0000256" key="1">
    <source>
        <dbReference type="ARBA" id="ARBA00023002"/>
    </source>
</evidence>
<dbReference type="GO" id="GO:0004022">
    <property type="term" value="F:alcohol dehydrogenase (NAD+) activity"/>
    <property type="evidence" value="ECO:0007669"/>
    <property type="project" value="TreeGrafter"/>
</dbReference>
<feature type="domain" description="Alcohol dehydrogenase iron-type/glycerol dehydrogenase GldA" evidence="2">
    <location>
        <begin position="61"/>
        <end position="191"/>
    </location>
</feature>
<dbReference type="PANTHER" id="PTHR11496:SF107">
    <property type="entry name" value="ALCOHOL DEHYDROGENASE, PUTATIVE (AFU_ORTHOLOGUE AFUA_1G06800)-RELATED"/>
    <property type="match status" value="1"/>
</dbReference>
<organism evidence="4 5">
    <name type="scientific">Mycena maculata</name>
    <dbReference type="NCBI Taxonomy" id="230809"/>
    <lineage>
        <taxon>Eukaryota</taxon>
        <taxon>Fungi</taxon>
        <taxon>Dikarya</taxon>
        <taxon>Basidiomycota</taxon>
        <taxon>Agaricomycotina</taxon>
        <taxon>Agaricomycetes</taxon>
        <taxon>Agaricomycetidae</taxon>
        <taxon>Agaricales</taxon>
        <taxon>Marasmiineae</taxon>
        <taxon>Mycenaceae</taxon>
        <taxon>Mycena</taxon>
    </lineage>
</organism>
<dbReference type="EMBL" id="JARJLG010000038">
    <property type="protein sequence ID" value="KAJ7764125.1"/>
    <property type="molecule type" value="Genomic_DNA"/>
</dbReference>